<feature type="transmembrane region" description="Helical" evidence="1">
    <location>
        <begin position="88"/>
        <end position="108"/>
    </location>
</feature>
<keyword evidence="3" id="KW-1185">Reference proteome</keyword>
<dbReference type="Proteomes" id="UP000550354">
    <property type="component" value="Unassembled WGS sequence"/>
</dbReference>
<feature type="transmembrane region" description="Helical" evidence="1">
    <location>
        <begin position="120"/>
        <end position="136"/>
    </location>
</feature>
<keyword evidence="1" id="KW-0812">Transmembrane</keyword>
<keyword evidence="1" id="KW-0472">Membrane</keyword>
<dbReference type="InterPro" id="IPR021215">
    <property type="entry name" value="DUF2752"/>
</dbReference>
<dbReference type="EMBL" id="JACEOG010000001">
    <property type="protein sequence ID" value="MBA4608707.1"/>
    <property type="molecule type" value="Genomic_DNA"/>
</dbReference>
<name>A0A838XFT9_9ACTN</name>
<keyword evidence="1" id="KW-1133">Transmembrane helix</keyword>
<organism evidence="2 3">
    <name type="scientific">Aeromicrobium phoceense</name>
    <dbReference type="NCBI Taxonomy" id="2754045"/>
    <lineage>
        <taxon>Bacteria</taxon>
        <taxon>Bacillati</taxon>
        <taxon>Actinomycetota</taxon>
        <taxon>Actinomycetes</taxon>
        <taxon>Propionibacteriales</taxon>
        <taxon>Nocardioidaceae</taxon>
        <taxon>Aeromicrobium</taxon>
    </lineage>
</organism>
<protein>
    <submittedName>
        <fullName evidence="2">DUF2752 domain-containing protein</fullName>
    </submittedName>
</protein>
<sequence>MISIDSHQRPAPAGSVRRRGALTFAGVTVAGLAATAVLAAVSPEEPGHYPTCPFLAVSGLYCPGCGSLRAVHALTRGDLITAWDRNPLAVLLLPAVLVAWVAWGLRLLGRRAWHPSRIPAAWIWALLGVVLAYWVARNVPGWTWLSPA</sequence>
<evidence type="ECO:0000313" key="3">
    <source>
        <dbReference type="Proteomes" id="UP000550354"/>
    </source>
</evidence>
<reference evidence="2 3" key="1">
    <citation type="submission" date="2020-07" db="EMBL/GenBank/DDBJ databases">
        <title>Draft genome and description of Aeromicrobium phoceense strain Marseille-Q0843 isolated from healthy skin swab.</title>
        <authorList>
            <person name="Boxberger M."/>
            <person name="La Scola B."/>
        </authorList>
    </citation>
    <scope>NUCLEOTIDE SEQUENCE [LARGE SCALE GENOMIC DNA]</scope>
    <source>
        <strain evidence="2 3">Marseille-Q0843</strain>
    </source>
</reference>
<evidence type="ECO:0000313" key="2">
    <source>
        <dbReference type="EMBL" id="MBA4608707.1"/>
    </source>
</evidence>
<dbReference type="AlphaFoldDB" id="A0A838XFT9"/>
<accession>A0A838XFT9</accession>
<dbReference type="Pfam" id="PF10825">
    <property type="entry name" value="DUF2752"/>
    <property type="match status" value="1"/>
</dbReference>
<comment type="caution">
    <text evidence="2">The sequence shown here is derived from an EMBL/GenBank/DDBJ whole genome shotgun (WGS) entry which is preliminary data.</text>
</comment>
<gene>
    <name evidence="2" type="ORF">H1W00_09505</name>
</gene>
<feature type="transmembrane region" description="Helical" evidence="1">
    <location>
        <begin position="21"/>
        <end position="41"/>
    </location>
</feature>
<evidence type="ECO:0000256" key="1">
    <source>
        <dbReference type="SAM" id="Phobius"/>
    </source>
</evidence>
<proteinExistence type="predicted"/>